<keyword evidence="2" id="KW-1185">Reference proteome</keyword>
<dbReference type="RefSeq" id="YP_009149726.1">
    <property type="nucleotide sequence ID" value="NC_027355.1"/>
</dbReference>
<sequence length="158" mass="17156">MAKLADVLKQATVTLKVGDYLAAFTRPEGYVPTIKGTTSLHTGKYLFKIVGVGTAEADGSYKKMNIVPVVKKADGKSFEDKVKSPIVLVEPLKVTHATGRNDAEYKDVYHGNAYHTHTVKAGEEGRSALLAFLEFTKTEYSLTVNDFMVGGEELIAGK</sequence>
<organism evidence="1 2">
    <name type="scientific">Bacillus phage BCP8-2</name>
    <dbReference type="NCBI Taxonomy" id="1129192"/>
    <lineage>
        <taxon>Viruses</taxon>
        <taxon>Duplodnaviria</taxon>
        <taxon>Heunggongvirae</taxon>
        <taxon>Uroviricota</taxon>
        <taxon>Caudoviricetes</taxon>
        <taxon>Herelleviridae</taxon>
        <taxon>Bastillevirinae</taxon>
        <taxon>Caeruleovirus</taxon>
        <taxon>Caeruleovirus BCP82</taxon>
    </lineage>
</organism>
<reference evidence="2" key="1">
    <citation type="submission" date="2014-01" db="EMBL/GenBank/DDBJ databases">
        <title>Genomic and Proteomic Analysis of Broad Host Range Virulent Bacillus Group Phage BCP8-2 Leading To the Creation of New Genus within Myoviruses.</title>
        <authorList>
            <person name="Bandara N."/>
            <person name="Asare P.T."/>
            <person name="Kim K.P."/>
        </authorList>
    </citation>
    <scope>NUCLEOTIDE SEQUENCE [LARGE SCALE GENOMIC DNA]</scope>
</reference>
<protein>
    <submittedName>
        <fullName evidence="1">Uncharacterized protein</fullName>
    </submittedName>
</protein>
<evidence type="ECO:0000313" key="2">
    <source>
        <dbReference type="Proteomes" id="UP000033014"/>
    </source>
</evidence>
<name>A0A0E3D9T9_9CAUD</name>
<evidence type="ECO:0000313" key="1">
    <source>
        <dbReference type="EMBL" id="AHJ87203.1"/>
    </source>
</evidence>
<accession>A0A0E3D9T9</accession>
<reference evidence="1 2" key="2">
    <citation type="journal article" date="2015" name="Arch. Virol.">
        <title>Complete genome sequence analysis and identification of putative metallo-beta-lactamase and SpoIIIE homologs in Bacillus cereus group phage BCP8-2, a new member of the proposed Bastille-like group.</title>
        <authorList>
            <person name="Asare P.T."/>
            <person name="Bandara N."/>
            <person name="Jeong T.Y."/>
            <person name="Ryu S."/>
            <person name="Klumpp J."/>
            <person name="Kim K.P."/>
        </authorList>
    </citation>
    <scope>NUCLEOTIDE SEQUENCE [LARGE SCALE GENOMIC DNA]</scope>
    <source>
        <strain evidence="1">BCP8-2</strain>
    </source>
</reference>
<gene>
    <name evidence="1" type="ORF">BCP8-2_165</name>
</gene>
<dbReference type="OrthoDB" id="18845at10239"/>
<dbReference type="EMBL" id="KJ081346">
    <property type="protein sequence ID" value="AHJ87203.1"/>
    <property type="molecule type" value="Genomic_DNA"/>
</dbReference>
<dbReference type="Proteomes" id="UP000033014">
    <property type="component" value="Segment"/>
</dbReference>
<dbReference type="KEGG" id="vg:24723429"/>
<dbReference type="GeneID" id="24723429"/>
<proteinExistence type="predicted"/>